<dbReference type="EMBL" id="QUTC01008406">
    <property type="protein sequence ID" value="RHY44000.1"/>
    <property type="molecule type" value="Genomic_DNA"/>
</dbReference>
<evidence type="ECO:0000256" key="5">
    <source>
        <dbReference type="ARBA" id="ARBA00023242"/>
    </source>
</evidence>
<feature type="region of interest" description="Disordered" evidence="7">
    <location>
        <begin position="766"/>
        <end position="790"/>
    </location>
</feature>
<dbReference type="PANTHER" id="PTHR13130:SF4">
    <property type="entry name" value="MEDIATOR OF RNA POLYMERASE II TRANSCRIPTION SUBUNIT 27"/>
    <property type="match status" value="1"/>
</dbReference>
<organism evidence="8 9">
    <name type="scientific">Aphanomyces astaci</name>
    <name type="common">Crayfish plague agent</name>
    <dbReference type="NCBI Taxonomy" id="112090"/>
    <lineage>
        <taxon>Eukaryota</taxon>
        <taxon>Sar</taxon>
        <taxon>Stramenopiles</taxon>
        <taxon>Oomycota</taxon>
        <taxon>Saprolegniomycetes</taxon>
        <taxon>Saprolegniales</taxon>
        <taxon>Verrucalvaceae</taxon>
        <taxon>Aphanomyces</taxon>
    </lineage>
</organism>
<dbReference type="GO" id="GO:0006357">
    <property type="term" value="P:regulation of transcription by RNA polymerase II"/>
    <property type="evidence" value="ECO:0007669"/>
    <property type="project" value="TreeGrafter"/>
</dbReference>
<dbReference type="VEuPathDB" id="FungiDB:H257_14891"/>
<dbReference type="GO" id="GO:0016592">
    <property type="term" value="C:mediator complex"/>
    <property type="evidence" value="ECO:0007669"/>
    <property type="project" value="InterPro"/>
</dbReference>
<keyword evidence="6" id="KW-0175">Coiled coil</keyword>
<comment type="similarity">
    <text evidence="2">Belongs to the Mediator complex subunit 27 family.</text>
</comment>
<dbReference type="Pfam" id="PF11571">
    <property type="entry name" value="Med27"/>
    <property type="match status" value="1"/>
</dbReference>
<dbReference type="Proteomes" id="UP000265716">
    <property type="component" value="Unassembled WGS sequence"/>
</dbReference>
<dbReference type="PANTHER" id="PTHR13130">
    <property type="entry name" value="34 KDA TRANSCRIPTIONAL CO-ACTIVATOR-RELATED"/>
    <property type="match status" value="1"/>
</dbReference>
<evidence type="ECO:0000256" key="6">
    <source>
        <dbReference type="SAM" id="Coils"/>
    </source>
</evidence>
<sequence length="947" mass="106957">MQQQLIDGFIIDHLEATTTRPAKGAASHNHVTYDACGRKVISIASDAKPTCRVPRSPREGKQHPIVLPSHAKRLMQSACADLRLFDDDATTDRRHQGASHLPHLVDARDHPQYDLGRKSPQTKQRVLGTRSNAISSAPPVPAVLTSRDMTVEARSKLRKEQQVQIKAKHKAQLEMEHQRRLEQLDRRAHKLLEQRRRLACQSQGRLWLKVVAVVVITSTWQRRLAAEKKRKSVEFRQVSAVCLIQRVWRRKVHLSNSKAMLQIILKTRQILWSLTFKLMCKNKAKAGGVLRRFLVDYFNGSSETGNFRVMMARWRWRVIHAQRASNRARMVALSLLWDNADRERQRTEKLQLQQNKTVLVTTSSGGAQAADFGADTSAQLATTRRLLRTGIQEESLDEMEQQLSVMQTMLTPIEFQRMQHHAHHVVRIPKSIKAKLLTQYLAAKRAENIQAVQQYAAHVASNTSSRQVQVSDARAIVQNGAWGTMIGGSPAELDPKSKVTYPVFTLYSKNMGGEMRKLIHEGIAMTLEQDPEQRRLVETQRQDIMAGRVGAVRAAAEALIFELGSLGSRASDDGEANATSIATSLKGKVDRVQSNLAILKKLSVEFEDKTKNIEKVTQAQRNLMFEYYWKLQVRELAGKGANVWLSQMTTWFPRMEYLSSHASALAPAGYATHPIDKVKAPMKVNDRFTPKSSKRARSIVFDEQGDLQPADLGQMMEYIMKRNKAAKFWKQTETTRGGRKVITSITCHLHNELVVHMSFCPHIPEDGPKDGDVSASPMTPSTPNSPAFGMNRGLRAKRRQASLKAKKVMRKSKRDDLLAKVKMAAEEATKIEQEELRKLILDAKESGKEQETARAAGLQVTKFIQRISIFPLNEPAPLGAWSESKHKLFEQITLHARQTWMSYFDKVYQTPCNACKKILAKTADDSTYVPPAFRDYSTGLAYHSNCM</sequence>
<evidence type="ECO:0000256" key="4">
    <source>
        <dbReference type="ARBA" id="ARBA00023163"/>
    </source>
</evidence>
<gene>
    <name evidence="8" type="ORF">DYB38_002768</name>
</gene>
<keyword evidence="4" id="KW-0804">Transcription</keyword>
<evidence type="ECO:0000256" key="7">
    <source>
        <dbReference type="SAM" id="MobiDB-lite"/>
    </source>
</evidence>
<feature type="region of interest" description="Disordered" evidence="7">
    <location>
        <begin position="93"/>
        <end position="124"/>
    </location>
</feature>
<feature type="compositionally biased region" description="Basic and acidic residues" evidence="7">
    <location>
        <begin position="103"/>
        <end position="117"/>
    </location>
</feature>
<proteinExistence type="inferred from homology"/>
<keyword evidence="5" id="KW-0539">Nucleus</keyword>
<comment type="subcellular location">
    <subcellularLocation>
        <location evidence="1">Nucleus</location>
    </subcellularLocation>
</comment>
<comment type="caution">
    <text evidence="8">The sequence shown here is derived from an EMBL/GenBank/DDBJ whole genome shotgun (WGS) entry which is preliminary data.</text>
</comment>
<evidence type="ECO:0000313" key="8">
    <source>
        <dbReference type="EMBL" id="RHY44000.1"/>
    </source>
</evidence>
<reference evidence="8 9" key="1">
    <citation type="submission" date="2018-08" db="EMBL/GenBank/DDBJ databases">
        <title>Aphanomyces genome sequencing and annotation.</title>
        <authorList>
            <person name="Minardi D."/>
            <person name="Oidtmann B."/>
            <person name="Van Der Giezen M."/>
            <person name="Studholme D.J."/>
        </authorList>
    </citation>
    <scope>NUCLEOTIDE SEQUENCE [LARGE SCALE GENOMIC DNA]</scope>
    <source>
        <strain evidence="8 9">SA</strain>
    </source>
</reference>
<dbReference type="InterPro" id="IPR021627">
    <property type="entry name" value="Mediator_Med27"/>
</dbReference>
<dbReference type="VEuPathDB" id="FungiDB:H257_14892"/>
<dbReference type="GO" id="GO:0003713">
    <property type="term" value="F:transcription coactivator activity"/>
    <property type="evidence" value="ECO:0007669"/>
    <property type="project" value="TreeGrafter"/>
</dbReference>
<evidence type="ECO:0000256" key="1">
    <source>
        <dbReference type="ARBA" id="ARBA00004123"/>
    </source>
</evidence>
<feature type="coiled-coil region" evidence="6">
    <location>
        <begin position="174"/>
        <end position="201"/>
    </location>
</feature>
<dbReference type="AlphaFoldDB" id="A0A397CCS4"/>
<feature type="compositionally biased region" description="Polar residues" evidence="7">
    <location>
        <begin position="776"/>
        <end position="785"/>
    </location>
</feature>
<name>A0A397CCS4_APHAT</name>
<evidence type="ECO:0000313" key="9">
    <source>
        <dbReference type="Proteomes" id="UP000265716"/>
    </source>
</evidence>
<accession>A0A397CCS4</accession>
<evidence type="ECO:0000256" key="3">
    <source>
        <dbReference type="ARBA" id="ARBA00023015"/>
    </source>
</evidence>
<protein>
    <submittedName>
        <fullName evidence="8">Uncharacterized protein</fullName>
    </submittedName>
</protein>
<evidence type="ECO:0000256" key="2">
    <source>
        <dbReference type="ARBA" id="ARBA00008048"/>
    </source>
</evidence>
<keyword evidence="3" id="KW-0805">Transcription regulation</keyword>